<keyword evidence="9" id="KW-0863">Zinc-finger</keyword>
<dbReference type="InterPro" id="IPR001584">
    <property type="entry name" value="Integrase_cat-core"/>
</dbReference>
<keyword evidence="8" id="KW-0695">RNA-directed DNA polymerase</keyword>
<dbReference type="Pfam" id="PF02022">
    <property type="entry name" value="Integrase_Zn"/>
    <property type="match status" value="1"/>
</dbReference>
<name>A0A7K9WCT8_9PASS</name>
<evidence type="ECO:0000259" key="10">
    <source>
        <dbReference type="PROSITE" id="PS50876"/>
    </source>
</evidence>
<keyword evidence="13" id="KW-1185">Reference proteome</keyword>
<dbReference type="PANTHER" id="PTHR41694">
    <property type="entry name" value="ENDOGENOUS RETROVIRUS GROUP K MEMBER POL PROTEIN"/>
    <property type="match status" value="1"/>
</dbReference>
<evidence type="ECO:0000256" key="7">
    <source>
        <dbReference type="ARBA" id="ARBA00022801"/>
    </source>
</evidence>
<dbReference type="AlphaFoldDB" id="A0A7K9WCT8"/>
<dbReference type="GO" id="GO:0004519">
    <property type="term" value="F:endonuclease activity"/>
    <property type="evidence" value="ECO:0007669"/>
    <property type="project" value="UniProtKB-KW"/>
</dbReference>
<feature type="domain" description="Integrase catalytic" evidence="11">
    <location>
        <begin position="59"/>
        <end position="162"/>
    </location>
</feature>
<dbReference type="GO" id="GO:0035613">
    <property type="term" value="F:RNA stem-loop binding"/>
    <property type="evidence" value="ECO:0007669"/>
    <property type="project" value="TreeGrafter"/>
</dbReference>
<dbReference type="EMBL" id="VXAC01004340">
    <property type="protein sequence ID" value="NXI82343.1"/>
    <property type="molecule type" value="Genomic_DNA"/>
</dbReference>
<keyword evidence="6" id="KW-0255">Endonuclease</keyword>
<reference evidence="12 13" key="1">
    <citation type="submission" date="2019-09" db="EMBL/GenBank/DDBJ databases">
        <title>Bird 10,000 Genomes (B10K) Project - Family phase.</title>
        <authorList>
            <person name="Zhang G."/>
        </authorList>
    </citation>
    <scope>NUCLEOTIDE SEQUENCE [LARGE SCALE GENOMIC DNA]</scope>
    <source>
        <strain evidence="12">B10K-DU-001-49</strain>
        <tissue evidence="12">Muscle</tissue>
    </source>
</reference>
<keyword evidence="2" id="KW-0808">Transferase</keyword>
<evidence type="ECO:0000256" key="5">
    <source>
        <dbReference type="ARBA" id="ARBA00022723"/>
    </source>
</evidence>
<dbReference type="InterPro" id="IPR036397">
    <property type="entry name" value="RNaseH_sf"/>
</dbReference>
<dbReference type="GO" id="GO:0008270">
    <property type="term" value="F:zinc ion binding"/>
    <property type="evidence" value="ECO:0007669"/>
    <property type="project" value="UniProtKB-KW"/>
</dbReference>
<gene>
    <name evidence="12" type="primary">Ervk7_2</name>
    <name evidence="12" type="ORF">RHIDAH_R15284</name>
</gene>
<keyword evidence="3" id="KW-0548">Nucleotidyltransferase</keyword>
<feature type="domain" description="Integrase-type" evidence="10">
    <location>
        <begin position="9"/>
        <end position="50"/>
    </location>
</feature>
<protein>
    <recommendedName>
        <fullName evidence="1">RNA-directed DNA polymerase</fullName>
        <ecNumber evidence="1">2.7.7.49</ecNumber>
    </recommendedName>
</protein>
<feature type="non-terminal residue" evidence="12">
    <location>
        <position position="162"/>
    </location>
</feature>
<evidence type="ECO:0000256" key="4">
    <source>
        <dbReference type="ARBA" id="ARBA00022722"/>
    </source>
</evidence>
<evidence type="ECO:0000256" key="1">
    <source>
        <dbReference type="ARBA" id="ARBA00012493"/>
    </source>
</evidence>
<sequence length="162" mass="17887">MFISNTLPNTFEQAKLSHAFFHPNAQALMQTFHISKDQVRTIIGACPECQLVQPPVSTGAVNPRGLQSLQLWHTDVTKYPSSGRFKNIHVSVETFSGAVFASLHVGETAKHACQHFTQAFALLGIPQEVKTDMCPTYTGRTLDTFLKNWGVCHTFGIPNSLT</sequence>
<dbReference type="Pfam" id="PF00665">
    <property type="entry name" value="rve"/>
    <property type="match status" value="1"/>
</dbReference>
<evidence type="ECO:0000259" key="11">
    <source>
        <dbReference type="PROSITE" id="PS50994"/>
    </source>
</evidence>
<organism evidence="12 13">
    <name type="scientific">Rhipidura dahli</name>
    <dbReference type="NCBI Taxonomy" id="667186"/>
    <lineage>
        <taxon>Eukaryota</taxon>
        <taxon>Metazoa</taxon>
        <taxon>Chordata</taxon>
        <taxon>Craniata</taxon>
        <taxon>Vertebrata</taxon>
        <taxon>Euteleostomi</taxon>
        <taxon>Archelosauria</taxon>
        <taxon>Archosauria</taxon>
        <taxon>Dinosauria</taxon>
        <taxon>Saurischia</taxon>
        <taxon>Theropoda</taxon>
        <taxon>Coelurosauria</taxon>
        <taxon>Aves</taxon>
        <taxon>Neognathae</taxon>
        <taxon>Neoaves</taxon>
        <taxon>Telluraves</taxon>
        <taxon>Australaves</taxon>
        <taxon>Passeriformes</taxon>
        <taxon>Rhipiduridae</taxon>
        <taxon>Rhipidura</taxon>
    </lineage>
</organism>
<evidence type="ECO:0000256" key="9">
    <source>
        <dbReference type="PROSITE-ProRule" id="PRU00450"/>
    </source>
</evidence>
<dbReference type="PROSITE" id="PS50994">
    <property type="entry name" value="INTEGRASE"/>
    <property type="match status" value="1"/>
</dbReference>
<keyword evidence="7" id="KW-0378">Hydrolase</keyword>
<evidence type="ECO:0000313" key="12">
    <source>
        <dbReference type="EMBL" id="NXI82343.1"/>
    </source>
</evidence>
<evidence type="ECO:0000256" key="8">
    <source>
        <dbReference type="ARBA" id="ARBA00022918"/>
    </source>
</evidence>
<dbReference type="InterPro" id="IPR012337">
    <property type="entry name" value="RNaseH-like_sf"/>
</dbReference>
<proteinExistence type="predicted"/>
<keyword evidence="4" id="KW-0540">Nuclease</keyword>
<dbReference type="InterPro" id="IPR017856">
    <property type="entry name" value="Integrase-like_N"/>
</dbReference>
<dbReference type="SUPFAM" id="SSF53098">
    <property type="entry name" value="Ribonuclease H-like"/>
    <property type="match status" value="1"/>
</dbReference>
<keyword evidence="5" id="KW-0479">Metal-binding</keyword>
<dbReference type="Gene3D" id="1.10.10.200">
    <property type="match status" value="1"/>
</dbReference>
<comment type="caution">
    <text evidence="12">The sequence shown here is derived from an EMBL/GenBank/DDBJ whole genome shotgun (WGS) entry which is preliminary data.</text>
</comment>
<dbReference type="EC" id="2.7.7.49" evidence="1"/>
<accession>A0A7K9WCT8</accession>
<evidence type="ECO:0000256" key="3">
    <source>
        <dbReference type="ARBA" id="ARBA00022695"/>
    </source>
</evidence>
<dbReference type="GO" id="GO:0003964">
    <property type="term" value="F:RNA-directed DNA polymerase activity"/>
    <property type="evidence" value="ECO:0007669"/>
    <property type="project" value="UniProtKB-KW"/>
</dbReference>
<dbReference type="InterPro" id="IPR003308">
    <property type="entry name" value="Integrase_Zn-bd_dom_N"/>
</dbReference>
<dbReference type="PANTHER" id="PTHR41694:SF3">
    <property type="entry name" value="RNA-DIRECTED DNA POLYMERASE-RELATED"/>
    <property type="match status" value="1"/>
</dbReference>
<evidence type="ECO:0000256" key="6">
    <source>
        <dbReference type="ARBA" id="ARBA00022759"/>
    </source>
</evidence>
<evidence type="ECO:0000256" key="2">
    <source>
        <dbReference type="ARBA" id="ARBA00022679"/>
    </source>
</evidence>
<evidence type="ECO:0000313" key="13">
    <source>
        <dbReference type="Proteomes" id="UP000561178"/>
    </source>
</evidence>
<dbReference type="Proteomes" id="UP000561178">
    <property type="component" value="Unassembled WGS sequence"/>
</dbReference>
<dbReference type="GO" id="GO:0015074">
    <property type="term" value="P:DNA integration"/>
    <property type="evidence" value="ECO:0007669"/>
    <property type="project" value="InterPro"/>
</dbReference>
<dbReference type="SUPFAM" id="SSF46919">
    <property type="entry name" value="N-terminal Zn binding domain of HIV integrase"/>
    <property type="match status" value="1"/>
</dbReference>
<dbReference type="Gene3D" id="3.30.420.10">
    <property type="entry name" value="Ribonuclease H-like superfamily/Ribonuclease H"/>
    <property type="match status" value="1"/>
</dbReference>
<dbReference type="GO" id="GO:0016787">
    <property type="term" value="F:hydrolase activity"/>
    <property type="evidence" value="ECO:0007669"/>
    <property type="project" value="UniProtKB-KW"/>
</dbReference>
<feature type="non-terminal residue" evidence="12">
    <location>
        <position position="1"/>
    </location>
</feature>
<keyword evidence="9" id="KW-0862">Zinc</keyword>
<dbReference type="PROSITE" id="PS50876">
    <property type="entry name" value="ZF_INTEGRASE"/>
    <property type="match status" value="1"/>
</dbReference>